<keyword evidence="4" id="KW-0560">Oxidoreductase</keyword>
<keyword evidence="6" id="KW-1185">Reference proteome</keyword>
<dbReference type="GO" id="GO:0050660">
    <property type="term" value="F:flavin adenine dinucleotide binding"/>
    <property type="evidence" value="ECO:0007669"/>
    <property type="project" value="InterPro"/>
</dbReference>
<dbReference type="GO" id="GO:0004499">
    <property type="term" value="F:N,N-dimethylaniline monooxygenase activity"/>
    <property type="evidence" value="ECO:0007669"/>
    <property type="project" value="InterPro"/>
</dbReference>
<dbReference type="GO" id="GO:0050661">
    <property type="term" value="F:NADP binding"/>
    <property type="evidence" value="ECO:0007669"/>
    <property type="project" value="InterPro"/>
</dbReference>
<dbReference type="OrthoDB" id="6361347at2759"/>
<reference evidence="5 6" key="1">
    <citation type="submission" date="2019-09" db="EMBL/GenBank/DDBJ databases">
        <title>Draft genome of the ectomycorrhizal ascomycete Sphaerosporella brunnea.</title>
        <authorList>
            <consortium name="DOE Joint Genome Institute"/>
            <person name="Benucci G.M."/>
            <person name="Marozzi G."/>
            <person name="Antonielli L."/>
            <person name="Sanchez S."/>
            <person name="Marco P."/>
            <person name="Wang X."/>
            <person name="Falini L.B."/>
            <person name="Barry K."/>
            <person name="Haridas S."/>
            <person name="Lipzen A."/>
            <person name="Labutti K."/>
            <person name="Grigoriev I.V."/>
            <person name="Murat C."/>
            <person name="Martin F."/>
            <person name="Albertini E."/>
            <person name="Donnini D."/>
            <person name="Bonito G."/>
        </authorList>
    </citation>
    <scope>NUCLEOTIDE SEQUENCE [LARGE SCALE GENOMIC DNA]</scope>
    <source>
        <strain evidence="5 6">Sb_GMNB300</strain>
    </source>
</reference>
<evidence type="ECO:0000256" key="3">
    <source>
        <dbReference type="ARBA" id="ARBA00022827"/>
    </source>
</evidence>
<dbReference type="AlphaFoldDB" id="A0A5J5ETT3"/>
<sequence>MSTDSKTPTHKSVVIIGAGISGIIQGAEIHRKKVLRDPQEELVIFDKAGGFGGVWYANTYPGAACDIASHIYSISWFPKYDWSRRYSPQDEIRRYYEHVAHCYNLHKSTLFRHTVLSMHWDDAAVLWKVTVRNEETGTLHYYTAAAIISCIGQLNRPKRANIPGAETFSGPQFHTAEWDHSVELTGKRVAVIGTGPSAGQVIPSIADKVKSLHVYQRSPPHVLPRRDYAFSQPVKTLFAWVPLAQWLHHVWLYVDQELGAYRSVHVSSKENGFAAAAAQAHLEAQIPPRCQALREKLTPQYSFGCKRPLFLDDYYPAFLRDHVHLHTARLQRFTADAIATADGERHEIDVVIWATGFVTQDLLGHVDVRGHQGVALKEQWGDHASAYLGTSTHNFPNLFFVFGPATALLWGSLTFMFETQALWNVKMVQRIVAEARKGKRVGYAVKEERERKYNAEMQEKLKVLALSDPRCDSFYKNSKGVVTTNFPWRLAEYWRRCLRIEWANYDKWETKL</sequence>
<evidence type="ECO:0008006" key="7">
    <source>
        <dbReference type="Google" id="ProtNLM"/>
    </source>
</evidence>
<dbReference type="SUPFAM" id="SSF51905">
    <property type="entry name" value="FAD/NAD(P)-binding domain"/>
    <property type="match status" value="2"/>
</dbReference>
<evidence type="ECO:0000313" key="6">
    <source>
        <dbReference type="Proteomes" id="UP000326924"/>
    </source>
</evidence>
<dbReference type="PANTHER" id="PTHR42877">
    <property type="entry name" value="L-ORNITHINE N(5)-MONOOXYGENASE-RELATED"/>
    <property type="match status" value="1"/>
</dbReference>
<evidence type="ECO:0000256" key="2">
    <source>
        <dbReference type="ARBA" id="ARBA00022630"/>
    </source>
</evidence>
<name>A0A5J5ETT3_9PEZI</name>
<dbReference type="Pfam" id="PF00743">
    <property type="entry name" value="FMO-like"/>
    <property type="match status" value="1"/>
</dbReference>
<dbReference type="InParanoid" id="A0A5J5ETT3"/>
<evidence type="ECO:0000256" key="4">
    <source>
        <dbReference type="ARBA" id="ARBA00023002"/>
    </source>
</evidence>
<dbReference type="InterPro" id="IPR051209">
    <property type="entry name" value="FAD-bind_Monooxygenase_sf"/>
</dbReference>
<keyword evidence="3" id="KW-0274">FAD</keyword>
<dbReference type="InterPro" id="IPR020946">
    <property type="entry name" value="Flavin_mOase-like"/>
</dbReference>
<protein>
    <recommendedName>
        <fullName evidence="7">Monooxygenase</fullName>
    </recommendedName>
</protein>
<dbReference type="Proteomes" id="UP000326924">
    <property type="component" value="Unassembled WGS sequence"/>
</dbReference>
<keyword evidence="2" id="KW-0285">Flavoprotein</keyword>
<dbReference type="Gene3D" id="3.50.50.60">
    <property type="entry name" value="FAD/NAD(P)-binding domain"/>
    <property type="match status" value="2"/>
</dbReference>
<comment type="caution">
    <text evidence="5">The sequence shown here is derived from an EMBL/GenBank/DDBJ whole genome shotgun (WGS) entry which is preliminary data.</text>
</comment>
<comment type="similarity">
    <text evidence="1">Belongs to the FAD-binding monooxygenase family.</text>
</comment>
<dbReference type="EMBL" id="VXIS01000124">
    <property type="protein sequence ID" value="KAA8902934.1"/>
    <property type="molecule type" value="Genomic_DNA"/>
</dbReference>
<evidence type="ECO:0000313" key="5">
    <source>
        <dbReference type="EMBL" id="KAA8902934.1"/>
    </source>
</evidence>
<dbReference type="PANTHER" id="PTHR42877:SF4">
    <property type="entry name" value="FAD_NAD(P)-BINDING DOMAIN-CONTAINING PROTEIN-RELATED"/>
    <property type="match status" value="1"/>
</dbReference>
<gene>
    <name evidence="5" type="ORF">FN846DRAFT_954770</name>
</gene>
<organism evidence="5 6">
    <name type="scientific">Sphaerosporella brunnea</name>
    <dbReference type="NCBI Taxonomy" id="1250544"/>
    <lineage>
        <taxon>Eukaryota</taxon>
        <taxon>Fungi</taxon>
        <taxon>Dikarya</taxon>
        <taxon>Ascomycota</taxon>
        <taxon>Pezizomycotina</taxon>
        <taxon>Pezizomycetes</taxon>
        <taxon>Pezizales</taxon>
        <taxon>Pyronemataceae</taxon>
        <taxon>Sphaerosporella</taxon>
    </lineage>
</organism>
<proteinExistence type="inferred from homology"/>
<dbReference type="InterPro" id="IPR036188">
    <property type="entry name" value="FAD/NAD-bd_sf"/>
</dbReference>
<evidence type="ECO:0000256" key="1">
    <source>
        <dbReference type="ARBA" id="ARBA00010139"/>
    </source>
</evidence>
<accession>A0A5J5ETT3</accession>